<dbReference type="EMBL" id="LK023323">
    <property type="protein sequence ID" value="CDS07045.1"/>
    <property type="molecule type" value="Genomic_DNA"/>
</dbReference>
<dbReference type="InterPro" id="IPR017441">
    <property type="entry name" value="Protein_kinase_ATP_BS"/>
</dbReference>
<keyword evidence="7" id="KW-0539">Nucleus</keyword>
<protein>
    <recommendedName>
        <fullName evidence="11">Protein kinase domain-containing protein</fullName>
    </recommendedName>
</protein>
<keyword evidence="5" id="KW-0418">Kinase</keyword>
<evidence type="ECO:0000256" key="10">
    <source>
        <dbReference type="SAM" id="MobiDB-lite"/>
    </source>
</evidence>
<dbReference type="PROSITE" id="PS50011">
    <property type="entry name" value="PROTEIN_KINASE_DOM"/>
    <property type="match status" value="1"/>
</dbReference>
<dbReference type="GO" id="GO:0005524">
    <property type="term" value="F:ATP binding"/>
    <property type="evidence" value="ECO:0007669"/>
    <property type="project" value="UniProtKB-UniRule"/>
</dbReference>
<evidence type="ECO:0000256" key="5">
    <source>
        <dbReference type="ARBA" id="ARBA00022777"/>
    </source>
</evidence>
<dbReference type="PROSITE" id="PS00107">
    <property type="entry name" value="PROTEIN_KINASE_ATP"/>
    <property type="match status" value="1"/>
</dbReference>
<feature type="region of interest" description="Disordered" evidence="10">
    <location>
        <begin position="247"/>
        <end position="272"/>
    </location>
</feature>
<dbReference type="GO" id="GO:0005634">
    <property type="term" value="C:nucleus"/>
    <property type="evidence" value="ECO:0007669"/>
    <property type="project" value="UniProtKB-SubCell"/>
</dbReference>
<dbReference type="InterPro" id="IPR008271">
    <property type="entry name" value="Ser/Thr_kinase_AS"/>
</dbReference>
<keyword evidence="2 9" id="KW-0723">Serine/threonine-protein kinase</keyword>
<dbReference type="OrthoDB" id="2158884at2759"/>
<evidence type="ECO:0000256" key="2">
    <source>
        <dbReference type="ARBA" id="ARBA00022527"/>
    </source>
</evidence>
<keyword evidence="3" id="KW-0808">Transferase</keyword>
<dbReference type="PROSITE" id="PS00108">
    <property type="entry name" value="PROTEIN_KINASE_ST"/>
    <property type="match status" value="1"/>
</dbReference>
<keyword evidence="6 8" id="KW-0067">ATP-binding</keyword>
<dbReference type="PANTHER" id="PTHR24055">
    <property type="entry name" value="MITOGEN-ACTIVATED PROTEIN KINASE"/>
    <property type="match status" value="1"/>
</dbReference>
<gene>
    <name evidence="12" type="ORF">LRAMOSA09568</name>
</gene>
<evidence type="ECO:0000256" key="1">
    <source>
        <dbReference type="ARBA" id="ARBA00004123"/>
    </source>
</evidence>
<feature type="binding site" evidence="8">
    <location>
        <position position="40"/>
    </location>
    <ligand>
        <name>ATP</name>
        <dbReference type="ChEBI" id="CHEBI:30616"/>
    </ligand>
</feature>
<evidence type="ECO:0000256" key="7">
    <source>
        <dbReference type="ARBA" id="ARBA00023242"/>
    </source>
</evidence>
<evidence type="ECO:0000259" key="11">
    <source>
        <dbReference type="PROSITE" id="PS50011"/>
    </source>
</evidence>
<proteinExistence type="inferred from homology"/>
<dbReference type="InterPro" id="IPR050117">
    <property type="entry name" value="MAPK"/>
</dbReference>
<accession>A0A077WI99</accession>
<dbReference type="Pfam" id="PF00069">
    <property type="entry name" value="Pkinase"/>
    <property type="match status" value="1"/>
</dbReference>
<comment type="similarity">
    <text evidence="9">Belongs to the protein kinase superfamily.</text>
</comment>
<feature type="compositionally biased region" description="Polar residues" evidence="10">
    <location>
        <begin position="263"/>
        <end position="272"/>
    </location>
</feature>
<evidence type="ECO:0000256" key="3">
    <source>
        <dbReference type="ARBA" id="ARBA00022679"/>
    </source>
</evidence>
<dbReference type="SUPFAM" id="SSF56112">
    <property type="entry name" value="Protein kinase-like (PK-like)"/>
    <property type="match status" value="1"/>
</dbReference>
<dbReference type="AlphaFoldDB" id="A0A077WI99"/>
<keyword evidence="4 8" id="KW-0547">Nucleotide-binding</keyword>
<dbReference type="FunFam" id="1.10.510.10:FF:000624">
    <property type="entry name" value="Mitogen-activated protein kinase"/>
    <property type="match status" value="1"/>
</dbReference>
<evidence type="ECO:0000256" key="8">
    <source>
        <dbReference type="PROSITE-ProRule" id="PRU10141"/>
    </source>
</evidence>
<dbReference type="InterPro" id="IPR000719">
    <property type="entry name" value="Prot_kinase_dom"/>
</dbReference>
<comment type="subcellular location">
    <subcellularLocation>
        <location evidence="1">Nucleus</location>
    </subcellularLocation>
</comment>
<dbReference type="Gene3D" id="3.30.200.20">
    <property type="entry name" value="Phosphorylase Kinase, domain 1"/>
    <property type="match status" value="1"/>
</dbReference>
<dbReference type="Gene3D" id="1.10.510.10">
    <property type="entry name" value="Transferase(Phosphotransferase) domain 1"/>
    <property type="match status" value="1"/>
</dbReference>
<reference evidence="12" key="1">
    <citation type="journal article" date="2014" name="Genome Announc.">
        <title>De novo whole-genome sequence and genome annotation of Lichtheimia ramosa.</title>
        <authorList>
            <person name="Linde J."/>
            <person name="Schwartze V."/>
            <person name="Binder U."/>
            <person name="Lass-Florl C."/>
            <person name="Voigt K."/>
            <person name="Horn F."/>
        </authorList>
    </citation>
    <scope>NUCLEOTIDE SEQUENCE</scope>
    <source>
        <strain evidence="12">JMRC FSU:6197</strain>
    </source>
</reference>
<evidence type="ECO:0000256" key="6">
    <source>
        <dbReference type="ARBA" id="ARBA00022840"/>
    </source>
</evidence>
<evidence type="ECO:0000313" key="12">
    <source>
        <dbReference type="EMBL" id="CDS07045.1"/>
    </source>
</evidence>
<dbReference type="SMART" id="SM00220">
    <property type="entry name" value="S_TKc"/>
    <property type="match status" value="1"/>
</dbReference>
<evidence type="ECO:0000256" key="4">
    <source>
        <dbReference type="ARBA" id="ARBA00022741"/>
    </source>
</evidence>
<dbReference type="GO" id="GO:0004674">
    <property type="term" value="F:protein serine/threonine kinase activity"/>
    <property type="evidence" value="ECO:0007669"/>
    <property type="project" value="UniProtKB-KW"/>
</dbReference>
<sequence>MPTPGSSQVEYEFLDKIGDGAFGQVYRAKHRRSCQVVAVKTVKHRSSQGVEEVTDYSLREYKTLRLLTRHPNIVQLHQSFVASTDELHLVMEYIDGGNLYEYIQHRRHIRIPLEHYEIRRLFRQIMQALAHIHSENIFHRDLKPENILISSAAHEYPIIKLADFGLARRIDSREPYTEYVSTRWYRAPEVLLRSQHYSAPVDLWAAGSIFAELMMLSPLFPGNSQIDQIHRICNILGSPGTRPLVRRASTRPERSSPGFARKSVSTSIRSPSASENQWREGVRLAQRIGFIFPDIAPKPLQSVIPSASASMVDLLQKLLYYDPNRRLQASQALEHSFFQEDKRPRVYDHVERDPLKRARVDINAIDLLSTPRMPLELCSDGEERYVPRRTDSGFHLDAVMHYDKQLSSWTTQDEKAVDQFHKPDEEDYTRLNGWHWLKVL</sequence>
<feature type="domain" description="Protein kinase" evidence="11">
    <location>
        <begin position="11"/>
        <end position="338"/>
    </location>
</feature>
<name>A0A077WI99_9FUNG</name>
<dbReference type="InterPro" id="IPR011009">
    <property type="entry name" value="Kinase-like_dom_sf"/>
</dbReference>
<evidence type="ECO:0000256" key="9">
    <source>
        <dbReference type="RuleBase" id="RU000304"/>
    </source>
</evidence>
<organism evidence="12">
    <name type="scientific">Lichtheimia ramosa</name>
    <dbReference type="NCBI Taxonomy" id="688394"/>
    <lineage>
        <taxon>Eukaryota</taxon>
        <taxon>Fungi</taxon>
        <taxon>Fungi incertae sedis</taxon>
        <taxon>Mucoromycota</taxon>
        <taxon>Mucoromycotina</taxon>
        <taxon>Mucoromycetes</taxon>
        <taxon>Mucorales</taxon>
        <taxon>Lichtheimiaceae</taxon>
        <taxon>Lichtheimia</taxon>
    </lineage>
</organism>